<keyword evidence="3" id="KW-1185">Reference proteome</keyword>
<evidence type="ECO:0000313" key="2">
    <source>
        <dbReference type="EMBL" id="KOS17629.1"/>
    </source>
</evidence>
<reference evidence="2 3" key="1">
    <citation type="submission" date="2015-07" db="EMBL/GenBank/DDBJ databases">
        <title>The genome of the fungus Escovopsis weberi, a specialized disease agent of ant agriculture.</title>
        <authorList>
            <person name="de Man T.J."/>
            <person name="Stajich J.E."/>
            <person name="Kubicek C.P."/>
            <person name="Chenthamara K."/>
            <person name="Atanasova L."/>
            <person name="Druzhinina I.S."/>
            <person name="Birnbaum S."/>
            <person name="Barribeau S.M."/>
            <person name="Teiling C."/>
            <person name="Suen G."/>
            <person name="Currie C."/>
            <person name="Gerardo N.M."/>
        </authorList>
    </citation>
    <scope>NUCLEOTIDE SEQUENCE [LARGE SCALE GENOMIC DNA]</scope>
</reference>
<evidence type="ECO:0000313" key="3">
    <source>
        <dbReference type="Proteomes" id="UP000053831"/>
    </source>
</evidence>
<name>A0A0N0RT04_ESCWE</name>
<dbReference type="AlphaFoldDB" id="A0A0N0RT04"/>
<feature type="region of interest" description="Disordered" evidence="1">
    <location>
        <begin position="1"/>
        <end position="28"/>
    </location>
</feature>
<sequence length="81" mass="8859">MSEPRQKRKNGAAGLDGSAHKKRKAKQAEKIEMGTAIEIGDEGIWVTYARGMKGKAIREFKELCDEVGSPEPIIRGVISTC</sequence>
<comment type="caution">
    <text evidence="2">The sequence shown here is derived from an EMBL/GenBank/DDBJ whole genome shotgun (WGS) entry which is preliminary data.</text>
</comment>
<feature type="compositionally biased region" description="Basic residues" evidence="1">
    <location>
        <begin position="1"/>
        <end position="10"/>
    </location>
</feature>
<proteinExistence type="predicted"/>
<dbReference type="EMBL" id="LGSR01000022">
    <property type="protein sequence ID" value="KOS17629.1"/>
    <property type="molecule type" value="Genomic_DNA"/>
</dbReference>
<gene>
    <name evidence="2" type="ORF">ESCO_002587</name>
</gene>
<protein>
    <submittedName>
        <fullName evidence="2">Uncharacterized protein</fullName>
    </submittedName>
</protein>
<evidence type="ECO:0000256" key="1">
    <source>
        <dbReference type="SAM" id="MobiDB-lite"/>
    </source>
</evidence>
<dbReference type="STRING" id="150374.A0A0N0RT04"/>
<dbReference type="OrthoDB" id="367221at2759"/>
<dbReference type="Proteomes" id="UP000053831">
    <property type="component" value="Unassembled WGS sequence"/>
</dbReference>
<accession>A0A0N0RT04</accession>
<organism evidence="2 3">
    <name type="scientific">Escovopsis weberi</name>
    <dbReference type="NCBI Taxonomy" id="150374"/>
    <lineage>
        <taxon>Eukaryota</taxon>
        <taxon>Fungi</taxon>
        <taxon>Dikarya</taxon>
        <taxon>Ascomycota</taxon>
        <taxon>Pezizomycotina</taxon>
        <taxon>Sordariomycetes</taxon>
        <taxon>Hypocreomycetidae</taxon>
        <taxon>Hypocreales</taxon>
        <taxon>Hypocreaceae</taxon>
        <taxon>Escovopsis</taxon>
    </lineage>
</organism>